<comment type="subcellular location">
    <subcellularLocation>
        <location evidence="1">Cell outer membrane</location>
        <topology evidence="1">Lipid-anchor</topology>
    </subcellularLocation>
</comment>
<sequence>MTRAFSPCIAGGWLVVLLLLTGCSNILRSGLVNDTSILLPPSTARTIYVQIRNTSENQHATPADIPARLTAKGYQVVNDPLGAAYWLQTQVVYCHKAGDGVRPEMVAKAGFGAGIGSGGTPLANAGGLDMDAMGGMFGRLGGGGMNMHALREMAMGGGAAPDLNAMMRMAMSGRGGYPGMAQPQQNDDSLYLCVADVLVTEQGTTGQPRRYQMRSVAHVLQKKLNIEEATPIVREKFGASITGAF</sequence>
<dbReference type="Proteomes" id="UP000001660">
    <property type="component" value="Chromosome"/>
</dbReference>
<keyword evidence="3" id="KW-0472">Membrane</keyword>
<keyword evidence="7" id="KW-1185">Reference proteome</keyword>
<dbReference type="InterPro" id="IPR008874">
    <property type="entry name" value="TraT_complement-R"/>
</dbReference>
<dbReference type="AlphaFoldDB" id="D8PHV4"/>
<dbReference type="PROSITE" id="PS51257">
    <property type="entry name" value="PROKAR_LIPOPROTEIN"/>
    <property type="match status" value="1"/>
</dbReference>
<gene>
    <name evidence="6" type="ORF">NIDE3147</name>
</gene>
<dbReference type="Pfam" id="PF05818">
    <property type="entry name" value="TraT"/>
    <property type="match status" value="2"/>
</dbReference>
<evidence type="ECO:0000313" key="7">
    <source>
        <dbReference type="Proteomes" id="UP000001660"/>
    </source>
</evidence>
<evidence type="ECO:0000256" key="1">
    <source>
        <dbReference type="ARBA" id="ARBA00004459"/>
    </source>
</evidence>
<keyword evidence="2" id="KW-0732">Signal</keyword>
<organism evidence="6 7">
    <name type="scientific">Nitrospira defluvii</name>
    <dbReference type="NCBI Taxonomy" id="330214"/>
    <lineage>
        <taxon>Bacteria</taxon>
        <taxon>Pseudomonadati</taxon>
        <taxon>Nitrospirota</taxon>
        <taxon>Nitrospiria</taxon>
        <taxon>Nitrospirales</taxon>
        <taxon>Nitrospiraceae</taxon>
        <taxon>Nitrospira</taxon>
    </lineage>
</organism>
<evidence type="ECO:0000256" key="4">
    <source>
        <dbReference type="ARBA" id="ARBA00023139"/>
    </source>
</evidence>
<reference evidence="6 7" key="1">
    <citation type="journal article" date="2010" name="Proc. Natl. Acad. Sci. U.S.A.">
        <title>A Nitrospira metagenome illuminates the physiology and evolution of globally important nitrite-oxidizing bacteria.</title>
        <authorList>
            <person name="Lucker S."/>
            <person name="Wagner M."/>
            <person name="Maixner F."/>
            <person name="Pelletier E."/>
            <person name="Koch H."/>
            <person name="Vacherie B."/>
            <person name="Rattei T."/>
            <person name="Sinninghe Damste J."/>
            <person name="Spieck E."/>
            <person name="Le Paslier D."/>
            <person name="Daims H."/>
        </authorList>
    </citation>
    <scope>NUCLEOTIDE SEQUENCE [LARGE SCALE GENOMIC DNA]</scope>
</reference>
<evidence type="ECO:0000256" key="3">
    <source>
        <dbReference type="ARBA" id="ARBA00023136"/>
    </source>
</evidence>
<dbReference type="STRING" id="330214.NIDE3147"/>
<evidence type="ECO:0000256" key="5">
    <source>
        <dbReference type="ARBA" id="ARBA00023288"/>
    </source>
</evidence>
<dbReference type="eggNOG" id="ENOG502ZAYY">
    <property type="taxonomic scope" value="Bacteria"/>
</dbReference>
<dbReference type="HOGENOM" id="CLU_1159447_0_0_0"/>
<protein>
    <submittedName>
        <fullName evidence="6">Putative Lipoprotein, TraT related</fullName>
    </submittedName>
</protein>
<dbReference type="GO" id="GO:0009279">
    <property type="term" value="C:cell outer membrane"/>
    <property type="evidence" value="ECO:0007669"/>
    <property type="project" value="UniProtKB-SubCell"/>
</dbReference>
<evidence type="ECO:0000256" key="2">
    <source>
        <dbReference type="ARBA" id="ARBA00022729"/>
    </source>
</evidence>
<keyword evidence="4" id="KW-0564">Palmitate</keyword>
<keyword evidence="5 6" id="KW-0449">Lipoprotein</keyword>
<proteinExistence type="predicted"/>
<dbReference type="KEGG" id="nde:NIDE3147"/>
<dbReference type="EMBL" id="FP929003">
    <property type="protein sequence ID" value="CBK42841.1"/>
    <property type="molecule type" value="Genomic_DNA"/>
</dbReference>
<evidence type="ECO:0000313" key="6">
    <source>
        <dbReference type="EMBL" id="CBK42841.1"/>
    </source>
</evidence>
<name>D8PHV4_9BACT</name>
<accession>D8PHV4</accession>